<protein>
    <submittedName>
        <fullName evidence="1">Uncharacterized protein</fullName>
    </submittedName>
</protein>
<gene>
    <name evidence="1" type="ORF">ACFPMF_09675</name>
</gene>
<name>A0ABW0IB47_9BACT</name>
<proteinExistence type="predicted"/>
<keyword evidence="2" id="KW-1185">Reference proteome</keyword>
<accession>A0ABW0IB47</accession>
<evidence type="ECO:0000313" key="2">
    <source>
        <dbReference type="Proteomes" id="UP001596106"/>
    </source>
</evidence>
<sequence>MLELLYEWAGWFIPFFSGLQSATGRKTGLKTITDLNLRTSGTAGMVLSEERETGIAGRFSNRNFLPKKSGWNRAPAVYPAE</sequence>
<dbReference type="RefSeq" id="WP_379843747.1">
    <property type="nucleotide sequence ID" value="NZ_JBHSMA010000002.1"/>
</dbReference>
<organism evidence="1 2">
    <name type="scientific">Larkinella bovis</name>
    <dbReference type="NCBI Taxonomy" id="683041"/>
    <lineage>
        <taxon>Bacteria</taxon>
        <taxon>Pseudomonadati</taxon>
        <taxon>Bacteroidota</taxon>
        <taxon>Cytophagia</taxon>
        <taxon>Cytophagales</taxon>
        <taxon>Spirosomataceae</taxon>
        <taxon>Larkinella</taxon>
    </lineage>
</organism>
<reference evidence="2" key="1">
    <citation type="journal article" date="2019" name="Int. J. Syst. Evol. Microbiol.">
        <title>The Global Catalogue of Microorganisms (GCM) 10K type strain sequencing project: providing services to taxonomists for standard genome sequencing and annotation.</title>
        <authorList>
            <consortium name="The Broad Institute Genomics Platform"/>
            <consortium name="The Broad Institute Genome Sequencing Center for Infectious Disease"/>
            <person name="Wu L."/>
            <person name="Ma J."/>
        </authorList>
    </citation>
    <scope>NUCLEOTIDE SEQUENCE [LARGE SCALE GENOMIC DNA]</scope>
    <source>
        <strain evidence="2">CCUG 55250</strain>
    </source>
</reference>
<dbReference type="Proteomes" id="UP001596106">
    <property type="component" value="Unassembled WGS sequence"/>
</dbReference>
<evidence type="ECO:0000313" key="1">
    <source>
        <dbReference type="EMBL" id="MFC5409576.1"/>
    </source>
</evidence>
<dbReference type="EMBL" id="JBHSMA010000002">
    <property type="protein sequence ID" value="MFC5409576.1"/>
    <property type="molecule type" value="Genomic_DNA"/>
</dbReference>
<comment type="caution">
    <text evidence="1">The sequence shown here is derived from an EMBL/GenBank/DDBJ whole genome shotgun (WGS) entry which is preliminary data.</text>
</comment>